<feature type="region of interest" description="Disordered" evidence="1">
    <location>
        <begin position="36"/>
        <end position="77"/>
    </location>
</feature>
<evidence type="ECO:0000313" key="2">
    <source>
        <dbReference type="EMBL" id="GAA4796215.1"/>
    </source>
</evidence>
<feature type="compositionally biased region" description="Low complexity" evidence="1">
    <location>
        <begin position="41"/>
        <end position="74"/>
    </location>
</feature>
<dbReference type="EMBL" id="BAABKP010000002">
    <property type="protein sequence ID" value="GAA4796215.1"/>
    <property type="molecule type" value="Genomic_DNA"/>
</dbReference>
<proteinExistence type="predicted"/>
<keyword evidence="3" id="KW-1185">Reference proteome</keyword>
<dbReference type="Proteomes" id="UP001500187">
    <property type="component" value="Unassembled WGS sequence"/>
</dbReference>
<sequence>MKIHGLTLPFFTSSSRTVFLTVGALSTLILTGCSGAGQENSAAESEPAETSTTSSASPTASASASQEGSASEGQDTSIEENFAGSGELAAAKEVPLDTAEVQTTEELYTDVQQVLSKIEAVDVVTSDQAPPKNQDEGAENTEVDEEIDPYKYVSEATVDELKKTTTGSALDQYVATATEYAMSGWKVEGTSKVVGNPRLADSEYEGQPAKILEVCLDSSDVKVVNVAGTQMNPTGKPRSLNIFTLIEDNGAWKIASQDFPNNADC</sequence>
<dbReference type="PROSITE" id="PS51257">
    <property type="entry name" value="PROKAR_LIPOPROTEIN"/>
    <property type="match status" value="1"/>
</dbReference>
<comment type="caution">
    <text evidence="2">The sequence shown here is derived from an EMBL/GenBank/DDBJ whole genome shotgun (WGS) entry which is preliminary data.</text>
</comment>
<evidence type="ECO:0000256" key="1">
    <source>
        <dbReference type="SAM" id="MobiDB-lite"/>
    </source>
</evidence>
<evidence type="ECO:0000313" key="3">
    <source>
        <dbReference type="Proteomes" id="UP001500187"/>
    </source>
</evidence>
<evidence type="ECO:0008006" key="4">
    <source>
        <dbReference type="Google" id="ProtNLM"/>
    </source>
</evidence>
<accession>A0ABP9BLE8</accession>
<protein>
    <recommendedName>
        <fullName evidence="4">ARC6 IMS domain-containing protein</fullName>
    </recommendedName>
</protein>
<organism evidence="2 3">
    <name type="scientific">Rothia endophytica</name>
    <dbReference type="NCBI Taxonomy" id="1324766"/>
    <lineage>
        <taxon>Bacteria</taxon>
        <taxon>Bacillati</taxon>
        <taxon>Actinomycetota</taxon>
        <taxon>Actinomycetes</taxon>
        <taxon>Micrococcales</taxon>
        <taxon>Micrococcaceae</taxon>
        <taxon>Rothia</taxon>
    </lineage>
</organism>
<gene>
    <name evidence="2" type="ORF">GCM10023352_14470</name>
</gene>
<name>A0ABP9BLE8_9MICC</name>
<reference evidence="3" key="1">
    <citation type="journal article" date="2019" name="Int. J. Syst. Evol. Microbiol.">
        <title>The Global Catalogue of Microorganisms (GCM) 10K type strain sequencing project: providing services to taxonomists for standard genome sequencing and annotation.</title>
        <authorList>
            <consortium name="The Broad Institute Genomics Platform"/>
            <consortium name="The Broad Institute Genome Sequencing Center for Infectious Disease"/>
            <person name="Wu L."/>
            <person name="Ma J."/>
        </authorList>
    </citation>
    <scope>NUCLEOTIDE SEQUENCE [LARGE SCALE GENOMIC DNA]</scope>
    <source>
        <strain evidence="3">JCM 18541</strain>
    </source>
</reference>